<dbReference type="EMBL" id="MU150349">
    <property type="protein sequence ID" value="KAF9458118.1"/>
    <property type="molecule type" value="Genomic_DNA"/>
</dbReference>
<dbReference type="AlphaFoldDB" id="A0A9P5XV13"/>
<name>A0A9P5XV13_9AGAR</name>
<proteinExistence type="inferred from homology"/>
<keyword evidence="8" id="KW-1185">Reference proteome</keyword>
<accession>A0A9P5XV13</accession>
<evidence type="ECO:0000256" key="5">
    <source>
        <dbReference type="ARBA" id="ARBA00023239"/>
    </source>
</evidence>
<evidence type="ECO:0000256" key="3">
    <source>
        <dbReference type="ARBA" id="ARBA00022723"/>
    </source>
</evidence>
<dbReference type="SFLD" id="SFLDG01020">
    <property type="entry name" value="Terpene_Cyclase_Like_2"/>
    <property type="match status" value="1"/>
</dbReference>
<keyword evidence="3 6" id="KW-0479">Metal-binding</keyword>
<protein>
    <recommendedName>
        <fullName evidence="6">Terpene synthase</fullName>
        <ecNumber evidence="6">4.2.3.-</ecNumber>
    </recommendedName>
</protein>
<evidence type="ECO:0000256" key="4">
    <source>
        <dbReference type="ARBA" id="ARBA00022842"/>
    </source>
</evidence>
<organism evidence="7 8">
    <name type="scientific">Collybia nuda</name>
    <dbReference type="NCBI Taxonomy" id="64659"/>
    <lineage>
        <taxon>Eukaryota</taxon>
        <taxon>Fungi</taxon>
        <taxon>Dikarya</taxon>
        <taxon>Basidiomycota</taxon>
        <taxon>Agaricomycotina</taxon>
        <taxon>Agaricomycetes</taxon>
        <taxon>Agaricomycetidae</taxon>
        <taxon>Agaricales</taxon>
        <taxon>Tricholomatineae</taxon>
        <taxon>Clitocybaceae</taxon>
        <taxon>Collybia</taxon>
    </lineage>
</organism>
<keyword evidence="5 6" id="KW-0456">Lyase</keyword>
<dbReference type="PANTHER" id="PTHR35201:SF4">
    <property type="entry name" value="BETA-PINACENE SYNTHASE-RELATED"/>
    <property type="match status" value="1"/>
</dbReference>
<evidence type="ECO:0000256" key="1">
    <source>
        <dbReference type="ARBA" id="ARBA00001946"/>
    </source>
</evidence>
<dbReference type="OrthoDB" id="6486656at2759"/>
<comment type="similarity">
    <text evidence="2 6">Belongs to the terpene synthase family.</text>
</comment>
<reference evidence="7" key="1">
    <citation type="submission" date="2020-11" db="EMBL/GenBank/DDBJ databases">
        <authorList>
            <consortium name="DOE Joint Genome Institute"/>
            <person name="Ahrendt S."/>
            <person name="Riley R."/>
            <person name="Andreopoulos W."/>
            <person name="Labutti K."/>
            <person name="Pangilinan J."/>
            <person name="Ruiz-Duenas F.J."/>
            <person name="Barrasa J.M."/>
            <person name="Sanchez-Garcia M."/>
            <person name="Camarero S."/>
            <person name="Miyauchi S."/>
            <person name="Serrano A."/>
            <person name="Linde D."/>
            <person name="Babiker R."/>
            <person name="Drula E."/>
            <person name="Ayuso-Fernandez I."/>
            <person name="Pacheco R."/>
            <person name="Padilla G."/>
            <person name="Ferreira P."/>
            <person name="Barriuso J."/>
            <person name="Kellner H."/>
            <person name="Castanera R."/>
            <person name="Alfaro M."/>
            <person name="Ramirez L."/>
            <person name="Pisabarro A.G."/>
            <person name="Kuo A."/>
            <person name="Tritt A."/>
            <person name="Lipzen A."/>
            <person name="He G."/>
            <person name="Yan M."/>
            <person name="Ng V."/>
            <person name="Cullen D."/>
            <person name="Martin F."/>
            <person name="Rosso M.-N."/>
            <person name="Henrissat B."/>
            <person name="Hibbett D."/>
            <person name="Martinez A.T."/>
            <person name="Grigoriev I.V."/>
        </authorList>
    </citation>
    <scope>NUCLEOTIDE SEQUENCE</scope>
    <source>
        <strain evidence="7">CBS 247.69</strain>
    </source>
</reference>
<dbReference type="SUPFAM" id="SSF48576">
    <property type="entry name" value="Terpenoid synthases"/>
    <property type="match status" value="1"/>
</dbReference>
<dbReference type="GO" id="GO:0010333">
    <property type="term" value="F:terpene synthase activity"/>
    <property type="evidence" value="ECO:0007669"/>
    <property type="project" value="InterPro"/>
</dbReference>
<dbReference type="Pfam" id="PF19086">
    <property type="entry name" value="Terpene_syn_C_2"/>
    <property type="match status" value="1"/>
</dbReference>
<evidence type="ECO:0000256" key="2">
    <source>
        <dbReference type="ARBA" id="ARBA00006333"/>
    </source>
</evidence>
<evidence type="ECO:0000256" key="6">
    <source>
        <dbReference type="RuleBase" id="RU366034"/>
    </source>
</evidence>
<comment type="cofactor">
    <cofactor evidence="1 6">
        <name>Mg(2+)</name>
        <dbReference type="ChEBI" id="CHEBI:18420"/>
    </cofactor>
</comment>
<dbReference type="InterPro" id="IPR008949">
    <property type="entry name" value="Isoprenoid_synthase_dom_sf"/>
</dbReference>
<dbReference type="InterPro" id="IPR034686">
    <property type="entry name" value="Terpene_cyclase-like_2"/>
</dbReference>
<dbReference type="Gene3D" id="1.10.600.10">
    <property type="entry name" value="Farnesyl Diphosphate Synthase"/>
    <property type="match status" value="1"/>
</dbReference>
<gene>
    <name evidence="7" type="ORF">BDZ94DRAFT_1313569</name>
</gene>
<dbReference type="SFLD" id="SFLDS00005">
    <property type="entry name" value="Isoprenoid_Synthase_Type_I"/>
    <property type="match status" value="1"/>
</dbReference>
<comment type="caution">
    <text evidence="7">The sequence shown here is derived from an EMBL/GenBank/DDBJ whole genome shotgun (WGS) entry which is preliminary data.</text>
</comment>
<dbReference type="GO" id="GO:0046872">
    <property type="term" value="F:metal ion binding"/>
    <property type="evidence" value="ECO:0007669"/>
    <property type="project" value="UniProtKB-KW"/>
</dbReference>
<dbReference type="GO" id="GO:0008299">
    <property type="term" value="P:isoprenoid biosynthetic process"/>
    <property type="evidence" value="ECO:0007669"/>
    <property type="project" value="UniProtKB-ARBA"/>
</dbReference>
<evidence type="ECO:0000313" key="7">
    <source>
        <dbReference type="EMBL" id="KAF9458118.1"/>
    </source>
</evidence>
<dbReference type="Proteomes" id="UP000807353">
    <property type="component" value="Unassembled WGS sequence"/>
</dbReference>
<dbReference type="PANTHER" id="PTHR35201">
    <property type="entry name" value="TERPENE SYNTHASE"/>
    <property type="match status" value="1"/>
</dbReference>
<keyword evidence="4 6" id="KW-0460">Magnesium</keyword>
<evidence type="ECO:0000313" key="8">
    <source>
        <dbReference type="Proteomes" id="UP000807353"/>
    </source>
</evidence>
<dbReference type="EC" id="4.2.3.-" evidence="6"/>
<sequence length="344" mass="39480">MDSRPSLSSEGKIFHIPDTLEKWPWPARISPHIDVVKADLAALMKGYPKLEPKALKMLAYADSELFTCCVYPGLNEAQLGVVIAFCPLGWLVDEAVEELLDPRGTAAVPNIIMDVLRDPFKDRPLEEHPVGEIARQWWLRVVKEMTPVAVKRLSDATEKWLLFNTLQTKLSLSCVDETIEDYLERRNIDVCMLVCMVFAEMGDADIPQEVWEHTTLETVRSLMCNIILLDNDMFSYNKEQARGDYHNSLHIMMRDQHLDLDGAFRWAVERHWALQEEYLKTLAKMPSWGLEIDSKVDRYIGGLGRIISGNITYSVLCRRYADGREMIGPHNNRVFELLPSYKPV</sequence>